<evidence type="ECO:0000259" key="5">
    <source>
        <dbReference type="PROSITE" id="PS50893"/>
    </source>
</evidence>
<keyword evidence="7" id="KW-1185">Reference proteome</keyword>
<keyword evidence="3" id="KW-0547">Nucleotide-binding</keyword>
<accession>A0A6H1UDT1</accession>
<reference evidence="6 7" key="1">
    <citation type="submission" date="2020-04" db="EMBL/GenBank/DDBJ databases">
        <title>Ferrimonas sp. S7 isolated from sea water.</title>
        <authorList>
            <person name="Bae S.S."/>
            <person name="Baek K."/>
        </authorList>
    </citation>
    <scope>NUCLEOTIDE SEQUENCE [LARGE SCALE GENOMIC DNA]</scope>
    <source>
        <strain evidence="6 7">S7</strain>
    </source>
</reference>
<protein>
    <submittedName>
        <fullName evidence="6">ABC transporter ATP-binding protein</fullName>
    </submittedName>
</protein>
<dbReference type="SMART" id="SM00382">
    <property type="entry name" value="AAA"/>
    <property type="match status" value="1"/>
</dbReference>
<proteinExistence type="inferred from homology"/>
<dbReference type="GO" id="GO:0016887">
    <property type="term" value="F:ATP hydrolysis activity"/>
    <property type="evidence" value="ECO:0007669"/>
    <property type="project" value="InterPro"/>
</dbReference>
<dbReference type="Pfam" id="PF00005">
    <property type="entry name" value="ABC_tran"/>
    <property type="match status" value="1"/>
</dbReference>
<evidence type="ECO:0000256" key="4">
    <source>
        <dbReference type="ARBA" id="ARBA00022840"/>
    </source>
</evidence>
<dbReference type="AlphaFoldDB" id="A0A6H1UDT1"/>
<dbReference type="SUPFAM" id="SSF52540">
    <property type="entry name" value="P-loop containing nucleoside triphosphate hydrolases"/>
    <property type="match status" value="1"/>
</dbReference>
<dbReference type="Gene3D" id="3.40.50.300">
    <property type="entry name" value="P-loop containing nucleotide triphosphate hydrolases"/>
    <property type="match status" value="1"/>
</dbReference>
<dbReference type="InterPro" id="IPR003593">
    <property type="entry name" value="AAA+_ATPase"/>
</dbReference>
<dbReference type="PROSITE" id="PS00211">
    <property type="entry name" value="ABC_TRANSPORTER_1"/>
    <property type="match status" value="1"/>
</dbReference>
<evidence type="ECO:0000256" key="3">
    <source>
        <dbReference type="ARBA" id="ARBA00022741"/>
    </source>
</evidence>
<sequence length="277" mass="31293">MLHAVRTESTQDLPVIEVEQLSWACPQKLVLADVSFSVQAGQFVGLLGPNGAGKSTLLRCLYRYLQPTTGGIRLNGQPLSQLSQQQLAQRVAVVTQHTPLGFSMSVRQFMATGLLAQQRFWHRRNERAERIQIDATLVRVGLLELAEQRYEHLSGGEQQRLLIARALLQRPQILILDEPTNHLDVYYQIEILQLVRSLGITVIASIHDLNLAAGYCDRLLLLQQGRLVAKGTPQQVLTSDNLQRIYHVDAIVDQHPTQRYQRVTFQYHPKPNRDANG</sequence>
<keyword evidence="2" id="KW-0813">Transport</keyword>
<dbReference type="CDD" id="cd03214">
    <property type="entry name" value="ABC_Iron-Siderophores_B12_Hemin"/>
    <property type="match status" value="1"/>
</dbReference>
<gene>
    <name evidence="6" type="ORF">HER31_06220</name>
</gene>
<organism evidence="6 7">
    <name type="scientific">Ferrimonas lipolytica</name>
    <dbReference type="NCBI Taxonomy" id="2724191"/>
    <lineage>
        <taxon>Bacteria</taxon>
        <taxon>Pseudomonadati</taxon>
        <taxon>Pseudomonadota</taxon>
        <taxon>Gammaproteobacteria</taxon>
        <taxon>Alteromonadales</taxon>
        <taxon>Ferrimonadaceae</taxon>
        <taxon>Ferrimonas</taxon>
    </lineage>
</organism>
<dbReference type="RefSeq" id="WP_168659755.1">
    <property type="nucleotide sequence ID" value="NZ_CP051180.1"/>
</dbReference>
<dbReference type="EMBL" id="CP051180">
    <property type="protein sequence ID" value="QIZ76493.1"/>
    <property type="molecule type" value="Genomic_DNA"/>
</dbReference>
<dbReference type="InterPro" id="IPR017871">
    <property type="entry name" value="ABC_transporter-like_CS"/>
</dbReference>
<dbReference type="PROSITE" id="PS50893">
    <property type="entry name" value="ABC_TRANSPORTER_2"/>
    <property type="match status" value="1"/>
</dbReference>
<dbReference type="InterPro" id="IPR027417">
    <property type="entry name" value="P-loop_NTPase"/>
</dbReference>
<evidence type="ECO:0000313" key="7">
    <source>
        <dbReference type="Proteomes" id="UP000501602"/>
    </source>
</evidence>
<dbReference type="PANTHER" id="PTHR42794:SF2">
    <property type="entry name" value="ABC TRANSPORTER ATP-BINDING PROTEIN"/>
    <property type="match status" value="1"/>
</dbReference>
<dbReference type="PANTHER" id="PTHR42794">
    <property type="entry name" value="HEMIN IMPORT ATP-BINDING PROTEIN HMUV"/>
    <property type="match status" value="1"/>
</dbReference>
<evidence type="ECO:0000313" key="6">
    <source>
        <dbReference type="EMBL" id="QIZ76493.1"/>
    </source>
</evidence>
<dbReference type="Proteomes" id="UP000501602">
    <property type="component" value="Chromosome"/>
</dbReference>
<dbReference type="GO" id="GO:0005524">
    <property type="term" value="F:ATP binding"/>
    <property type="evidence" value="ECO:0007669"/>
    <property type="project" value="UniProtKB-KW"/>
</dbReference>
<evidence type="ECO:0000256" key="2">
    <source>
        <dbReference type="ARBA" id="ARBA00022448"/>
    </source>
</evidence>
<dbReference type="InterPro" id="IPR003439">
    <property type="entry name" value="ABC_transporter-like_ATP-bd"/>
</dbReference>
<dbReference type="KEGG" id="fes:HER31_06220"/>
<feature type="domain" description="ABC transporter" evidence="5">
    <location>
        <begin position="16"/>
        <end position="249"/>
    </location>
</feature>
<evidence type="ECO:0000256" key="1">
    <source>
        <dbReference type="ARBA" id="ARBA00005417"/>
    </source>
</evidence>
<name>A0A6H1UDT1_9GAMM</name>
<comment type="similarity">
    <text evidence="1">Belongs to the ABC transporter superfamily.</text>
</comment>
<keyword evidence="4 6" id="KW-0067">ATP-binding</keyword>
<dbReference type="FunFam" id="3.40.50.300:FF:000134">
    <property type="entry name" value="Iron-enterobactin ABC transporter ATP-binding protein"/>
    <property type="match status" value="1"/>
</dbReference>